<protein>
    <submittedName>
        <fullName evidence="1">Uncharacterized protein</fullName>
    </submittedName>
</protein>
<comment type="caution">
    <text evidence="1">The sequence shown here is derived from an EMBL/GenBank/DDBJ whole genome shotgun (WGS) entry which is preliminary data.</text>
</comment>
<sequence length="244" mass="26286">MTFSAMISDLVVDATLQAHYEAQKLNVLCDMCHTRLVLGDEVVAQVRCALRLPRFTYRPAYSHSVRASTSTGSTDPSSPRPPSPSVEGKQSTPTGSASGASTGPTNGKSDGAIYFECLNCKRQIASNRYAPHLSSCMGVGNGNRRGGSRNPITKSKSGVDQGRSESPYLGSEASDDSKPSTKGKNDGDFSIHRKRPGSPQATPKKLKKAKTTGKFTIEECHRYATSGIQEVFKIERKLHHPGKL</sequence>
<reference evidence="1" key="1">
    <citation type="submission" date="2019-10" db="EMBL/GenBank/DDBJ databases">
        <authorList>
            <consortium name="DOE Joint Genome Institute"/>
            <person name="Kuo A."/>
            <person name="Miyauchi S."/>
            <person name="Kiss E."/>
            <person name="Drula E."/>
            <person name="Kohler A."/>
            <person name="Sanchez-Garcia M."/>
            <person name="Andreopoulos B."/>
            <person name="Barry K.W."/>
            <person name="Bonito G."/>
            <person name="Buee M."/>
            <person name="Carver A."/>
            <person name="Chen C."/>
            <person name="Cichocki N."/>
            <person name="Clum A."/>
            <person name="Culley D."/>
            <person name="Crous P.W."/>
            <person name="Fauchery L."/>
            <person name="Girlanda M."/>
            <person name="Hayes R."/>
            <person name="Keri Z."/>
            <person name="Labutti K."/>
            <person name="Lipzen A."/>
            <person name="Lombard V."/>
            <person name="Magnuson J."/>
            <person name="Maillard F."/>
            <person name="Morin E."/>
            <person name="Murat C."/>
            <person name="Nolan M."/>
            <person name="Ohm R."/>
            <person name="Pangilinan J."/>
            <person name="Pereira M."/>
            <person name="Perotto S."/>
            <person name="Peter M."/>
            <person name="Riley R."/>
            <person name="Sitrit Y."/>
            <person name="Stielow B."/>
            <person name="Szollosi G."/>
            <person name="Zifcakova L."/>
            <person name="Stursova M."/>
            <person name="Spatafora J.W."/>
            <person name="Tedersoo L."/>
            <person name="Vaario L.-M."/>
            <person name="Yamada A."/>
            <person name="Yan M."/>
            <person name="Wang P."/>
            <person name="Xu J."/>
            <person name="Bruns T."/>
            <person name="Baldrian P."/>
            <person name="Vilgalys R."/>
            <person name="Henrissat B."/>
            <person name="Grigoriev I.V."/>
            <person name="Hibbett D."/>
            <person name="Nagy L.G."/>
            <person name="Martin F.M."/>
        </authorList>
    </citation>
    <scope>NUCLEOTIDE SEQUENCE</scope>
    <source>
        <strain evidence="1">P2</strain>
    </source>
</reference>
<accession>A0ACB6ZD48</accession>
<organism evidence="1 2">
    <name type="scientific">Thelephora ganbajun</name>
    <name type="common">Ganba fungus</name>
    <dbReference type="NCBI Taxonomy" id="370292"/>
    <lineage>
        <taxon>Eukaryota</taxon>
        <taxon>Fungi</taxon>
        <taxon>Dikarya</taxon>
        <taxon>Basidiomycota</taxon>
        <taxon>Agaricomycotina</taxon>
        <taxon>Agaricomycetes</taxon>
        <taxon>Thelephorales</taxon>
        <taxon>Thelephoraceae</taxon>
        <taxon>Thelephora</taxon>
    </lineage>
</organism>
<keyword evidence="2" id="KW-1185">Reference proteome</keyword>
<evidence type="ECO:0000313" key="2">
    <source>
        <dbReference type="Proteomes" id="UP000886501"/>
    </source>
</evidence>
<proteinExistence type="predicted"/>
<reference evidence="1" key="2">
    <citation type="journal article" date="2020" name="Nat. Commun.">
        <title>Large-scale genome sequencing of mycorrhizal fungi provides insights into the early evolution of symbiotic traits.</title>
        <authorList>
            <person name="Miyauchi S."/>
            <person name="Kiss E."/>
            <person name="Kuo A."/>
            <person name="Drula E."/>
            <person name="Kohler A."/>
            <person name="Sanchez-Garcia M."/>
            <person name="Morin E."/>
            <person name="Andreopoulos B."/>
            <person name="Barry K.W."/>
            <person name="Bonito G."/>
            <person name="Buee M."/>
            <person name="Carver A."/>
            <person name="Chen C."/>
            <person name="Cichocki N."/>
            <person name="Clum A."/>
            <person name="Culley D."/>
            <person name="Crous P.W."/>
            <person name="Fauchery L."/>
            <person name="Girlanda M."/>
            <person name="Hayes R.D."/>
            <person name="Keri Z."/>
            <person name="LaButti K."/>
            <person name="Lipzen A."/>
            <person name="Lombard V."/>
            <person name="Magnuson J."/>
            <person name="Maillard F."/>
            <person name="Murat C."/>
            <person name="Nolan M."/>
            <person name="Ohm R.A."/>
            <person name="Pangilinan J."/>
            <person name="Pereira M.F."/>
            <person name="Perotto S."/>
            <person name="Peter M."/>
            <person name="Pfister S."/>
            <person name="Riley R."/>
            <person name="Sitrit Y."/>
            <person name="Stielow J.B."/>
            <person name="Szollosi G."/>
            <person name="Zifcakova L."/>
            <person name="Stursova M."/>
            <person name="Spatafora J.W."/>
            <person name="Tedersoo L."/>
            <person name="Vaario L.M."/>
            <person name="Yamada A."/>
            <person name="Yan M."/>
            <person name="Wang P."/>
            <person name="Xu J."/>
            <person name="Bruns T."/>
            <person name="Baldrian P."/>
            <person name="Vilgalys R."/>
            <person name="Dunand C."/>
            <person name="Henrissat B."/>
            <person name="Grigoriev I.V."/>
            <person name="Hibbett D."/>
            <person name="Nagy L.G."/>
            <person name="Martin F.M."/>
        </authorList>
    </citation>
    <scope>NUCLEOTIDE SEQUENCE</scope>
    <source>
        <strain evidence="1">P2</strain>
    </source>
</reference>
<evidence type="ECO:0000313" key="1">
    <source>
        <dbReference type="EMBL" id="KAF9647492.1"/>
    </source>
</evidence>
<dbReference type="EMBL" id="MU118032">
    <property type="protein sequence ID" value="KAF9647492.1"/>
    <property type="molecule type" value="Genomic_DNA"/>
</dbReference>
<name>A0ACB6ZD48_THEGA</name>
<dbReference type="Proteomes" id="UP000886501">
    <property type="component" value="Unassembled WGS sequence"/>
</dbReference>
<gene>
    <name evidence="1" type="ORF">BDM02DRAFT_3187924</name>
</gene>